<evidence type="ECO:0000256" key="2">
    <source>
        <dbReference type="ARBA" id="ARBA00010857"/>
    </source>
</evidence>
<evidence type="ECO:0000256" key="5">
    <source>
        <dbReference type="ARBA" id="ARBA00022771"/>
    </source>
</evidence>
<dbReference type="CDD" id="cd20553">
    <property type="entry name" value="CYCLIN_TFIIIB90_rpt1"/>
    <property type="match status" value="1"/>
</dbReference>
<proteinExistence type="inferred from homology"/>
<dbReference type="PROSITE" id="PS51134">
    <property type="entry name" value="ZF_TFIIB"/>
    <property type="match status" value="1"/>
</dbReference>
<dbReference type="SUPFAM" id="SSF47954">
    <property type="entry name" value="Cyclin-like"/>
    <property type="match status" value="1"/>
</dbReference>
<dbReference type="InterPro" id="IPR013137">
    <property type="entry name" value="Znf_TFIIB"/>
</dbReference>
<organism evidence="12 13">
    <name type="scientific">Oryctes borbonicus</name>
    <dbReference type="NCBI Taxonomy" id="1629725"/>
    <lineage>
        <taxon>Eukaryota</taxon>
        <taxon>Metazoa</taxon>
        <taxon>Ecdysozoa</taxon>
        <taxon>Arthropoda</taxon>
        <taxon>Hexapoda</taxon>
        <taxon>Insecta</taxon>
        <taxon>Pterygota</taxon>
        <taxon>Neoptera</taxon>
        <taxon>Endopterygota</taxon>
        <taxon>Coleoptera</taxon>
        <taxon>Polyphaga</taxon>
        <taxon>Scarabaeiformia</taxon>
        <taxon>Scarabaeidae</taxon>
        <taxon>Dynastinae</taxon>
        <taxon>Oryctes</taxon>
    </lineage>
</organism>
<dbReference type="GO" id="GO:0070897">
    <property type="term" value="P:transcription preinitiation complex assembly"/>
    <property type="evidence" value="ECO:0007669"/>
    <property type="project" value="InterPro"/>
</dbReference>
<evidence type="ECO:0000256" key="9">
    <source>
        <dbReference type="ARBA" id="ARBA00023242"/>
    </source>
</evidence>
<dbReference type="EMBL" id="LJIG01009111">
    <property type="protein sequence ID" value="KRT83734.1"/>
    <property type="molecule type" value="Genomic_DNA"/>
</dbReference>
<evidence type="ECO:0000313" key="12">
    <source>
        <dbReference type="EMBL" id="KRT83734.1"/>
    </source>
</evidence>
<dbReference type="InterPro" id="IPR036915">
    <property type="entry name" value="Cyclin-like_sf"/>
</dbReference>
<keyword evidence="5 10" id="KW-0863">Zinc-finger</keyword>
<comment type="caution">
    <text evidence="12">The sequence shown here is derived from an EMBL/GenBank/DDBJ whole genome shotgun (WGS) entry which is preliminary data.</text>
</comment>
<dbReference type="Proteomes" id="UP000051574">
    <property type="component" value="Unassembled WGS sequence"/>
</dbReference>
<dbReference type="FunFam" id="2.20.25.10:FF:000012">
    <property type="entry name" value="Putative transcription factor IIIB 90 kDa subunit"/>
    <property type="match status" value="1"/>
</dbReference>
<accession>A0A0T6B8U1</accession>
<dbReference type="PRINTS" id="PR00685">
    <property type="entry name" value="TIFACTORIIB"/>
</dbReference>
<evidence type="ECO:0000259" key="11">
    <source>
        <dbReference type="PROSITE" id="PS51134"/>
    </source>
</evidence>
<feature type="domain" description="TFIIB-type" evidence="11">
    <location>
        <begin position="3"/>
        <end position="34"/>
    </location>
</feature>
<keyword evidence="9" id="KW-0539">Nucleus</keyword>
<evidence type="ECO:0000256" key="7">
    <source>
        <dbReference type="ARBA" id="ARBA00023015"/>
    </source>
</evidence>
<keyword evidence="7" id="KW-0805">Transcription regulation</keyword>
<dbReference type="AlphaFoldDB" id="A0A0T6B8U1"/>
<reference evidence="12 13" key="1">
    <citation type="submission" date="2015-09" db="EMBL/GenBank/DDBJ databases">
        <title>Draft genome of the scarab beetle Oryctes borbonicus.</title>
        <authorList>
            <person name="Meyer J.M."/>
            <person name="Markov G.V."/>
            <person name="Baskaran P."/>
            <person name="Herrmann M."/>
            <person name="Sommer R.J."/>
            <person name="Roedelsperger C."/>
        </authorList>
    </citation>
    <scope>NUCLEOTIDE SEQUENCE [LARGE SCALE GENOMIC DNA]</scope>
    <source>
        <strain evidence="12">OB123</strain>
        <tissue evidence="12">Whole animal</tissue>
    </source>
</reference>
<dbReference type="PANTHER" id="PTHR11618:SF4">
    <property type="entry name" value="TRANSCRIPTION FACTOR IIIB 90 KDA SUBUNIT"/>
    <property type="match status" value="1"/>
</dbReference>
<keyword evidence="13" id="KW-1185">Reference proteome</keyword>
<dbReference type="GO" id="GO:0017025">
    <property type="term" value="F:TBP-class protein binding"/>
    <property type="evidence" value="ECO:0007669"/>
    <property type="project" value="InterPro"/>
</dbReference>
<sequence>MSASRKCKNCGSSDIEVDPARGDAVCTNCGSVLEDNIIVAEVQFEEGANGTANTIGQFVSSDSKGGGTSFGNAFHVSRGISGVVESRELTLKRARNGISQLCSQLRLNSHCVDTAFNFFKMALAQNLTRGRRNSLVHAACVYLTCRTEGTDHMLIDISDVLQICCYELGRAYMRLSQALCINIPAIDIEIVAIEESKR</sequence>
<dbReference type="Pfam" id="PF08271">
    <property type="entry name" value="Zn_Ribbon_TF"/>
    <property type="match status" value="1"/>
</dbReference>
<dbReference type="PANTHER" id="PTHR11618">
    <property type="entry name" value="TRANSCRIPTION INITIATION FACTOR IIB-RELATED"/>
    <property type="match status" value="1"/>
</dbReference>
<dbReference type="InterPro" id="IPR000812">
    <property type="entry name" value="TFIIB"/>
</dbReference>
<evidence type="ECO:0000256" key="4">
    <source>
        <dbReference type="ARBA" id="ARBA00022737"/>
    </source>
</evidence>
<dbReference type="GO" id="GO:0008270">
    <property type="term" value="F:zinc ion binding"/>
    <property type="evidence" value="ECO:0007669"/>
    <property type="project" value="UniProtKB-KW"/>
</dbReference>
<name>A0A0T6B8U1_9SCAR</name>
<evidence type="ECO:0000313" key="13">
    <source>
        <dbReference type="Proteomes" id="UP000051574"/>
    </source>
</evidence>
<dbReference type="SUPFAM" id="SSF57783">
    <property type="entry name" value="Zinc beta-ribbon"/>
    <property type="match status" value="1"/>
</dbReference>
<evidence type="ECO:0000256" key="8">
    <source>
        <dbReference type="ARBA" id="ARBA00023163"/>
    </source>
</evidence>
<dbReference type="Gene3D" id="1.10.472.10">
    <property type="entry name" value="Cyclin-like"/>
    <property type="match status" value="1"/>
</dbReference>
<gene>
    <name evidence="12" type="ORF">AMK59_3457</name>
</gene>
<comment type="similarity">
    <text evidence="2">Belongs to the TFIIB family.</text>
</comment>
<keyword evidence="4" id="KW-0677">Repeat</keyword>
<dbReference type="InterPro" id="IPR013150">
    <property type="entry name" value="TFIIB_cyclin"/>
</dbReference>
<dbReference type="GO" id="GO:0005634">
    <property type="term" value="C:nucleus"/>
    <property type="evidence" value="ECO:0007669"/>
    <property type="project" value="UniProtKB-SubCell"/>
</dbReference>
<dbReference type="OrthoDB" id="511529at2759"/>
<keyword evidence="8" id="KW-0804">Transcription</keyword>
<dbReference type="GO" id="GO:0000995">
    <property type="term" value="F:RNA polymerase III general transcription initiation factor activity"/>
    <property type="evidence" value="ECO:0007669"/>
    <property type="project" value="TreeGrafter"/>
</dbReference>
<evidence type="ECO:0000256" key="6">
    <source>
        <dbReference type="ARBA" id="ARBA00022833"/>
    </source>
</evidence>
<keyword evidence="6" id="KW-0862">Zinc</keyword>
<evidence type="ECO:0000256" key="3">
    <source>
        <dbReference type="ARBA" id="ARBA00022723"/>
    </source>
</evidence>
<evidence type="ECO:0000256" key="1">
    <source>
        <dbReference type="ARBA" id="ARBA00004123"/>
    </source>
</evidence>
<dbReference type="InterPro" id="IPR013763">
    <property type="entry name" value="Cyclin-like_dom"/>
</dbReference>
<dbReference type="FunFam" id="1.10.472.10:FF:000007">
    <property type="entry name" value="Transcription factor IIIB 90 kDa subunit"/>
    <property type="match status" value="1"/>
</dbReference>
<dbReference type="Pfam" id="PF00382">
    <property type="entry name" value="TFIIB"/>
    <property type="match status" value="1"/>
</dbReference>
<dbReference type="SMART" id="SM00385">
    <property type="entry name" value="CYCLIN"/>
    <property type="match status" value="1"/>
</dbReference>
<evidence type="ECO:0000256" key="10">
    <source>
        <dbReference type="PROSITE-ProRule" id="PRU00469"/>
    </source>
</evidence>
<keyword evidence="3" id="KW-0479">Metal-binding</keyword>
<dbReference type="GO" id="GO:0001006">
    <property type="term" value="F:RNA polymerase III type 3 promoter sequence-specific DNA binding"/>
    <property type="evidence" value="ECO:0007669"/>
    <property type="project" value="TreeGrafter"/>
</dbReference>
<comment type="subcellular location">
    <subcellularLocation>
        <location evidence="1">Nucleus</location>
    </subcellularLocation>
</comment>
<dbReference type="Gene3D" id="2.20.25.10">
    <property type="match status" value="1"/>
</dbReference>
<protein>
    <recommendedName>
        <fullName evidence="11">TFIIB-type domain-containing protein</fullName>
    </recommendedName>
</protein>
<dbReference type="GO" id="GO:0097550">
    <property type="term" value="C:transcription preinitiation complex"/>
    <property type="evidence" value="ECO:0007669"/>
    <property type="project" value="TreeGrafter"/>
</dbReference>
<dbReference type="GO" id="GO:0000126">
    <property type="term" value="C:transcription factor TFIIIB complex"/>
    <property type="evidence" value="ECO:0007669"/>
    <property type="project" value="TreeGrafter"/>
</dbReference>